<feature type="domain" description="HTH lysR-type" evidence="5">
    <location>
        <begin position="6"/>
        <end position="63"/>
    </location>
</feature>
<evidence type="ECO:0000259" key="5">
    <source>
        <dbReference type="PROSITE" id="PS50931"/>
    </source>
</evidence>
<dbReference type="GO" id="GO:0006351">
    <property type="term" value="P:DNA-templated transcription"/>
    <property type="evidence" value="ECO:0007669"/>
    <property type="project" value="TreeGrafter"/>
</dbReference>
<keyword evidence="2" id="KW-0805">Transcription regulation</keyword>
<dbReference type="PANTHER" id="PTHR30537">
    <property type="entry name" value="HTH-TYPE TRANSCRIPTIONAL REGULATOR"/>
    <property type="match status" value="1"/>
</dbReference>
<keyword evidence="4" id="KW-0804">Transcription</keyword>
<dbReference type="SUPFAM" id="SSF53850">
    <property type="entry name" value="Periplasmic binding protein-like II"/>
    <property type="match status" value="1"/>
</dbReference>
<reference evidence="6 7" key="1">
    <citation type="submission" date="2020-12" db="EMBL/GenBank/DDBJ databases">
        <title>FDA dAtabase for Regulatory Grade micrObial Sequences (FDA-ARGOS): Supporting development and validation of Infectious Disease Dx tests.</title>
        <authorList>
            <person name="Sproer C."/>
            <person name="Gronow S."/>
            <person name="Severitt S."/>
            <person name="Schroder I."/>
            <person name="Tallon L."/>
            <person name="Sadzewicz L."/>
            <person name="Zhao X."/>
            <person name="Boylan J."/>
            <person name="Ott S."/>
            <person name="Bowen H."/>
            <person name="Vavikolanu K."/>
            <person name="Mehta A."/>
            <person name="Aluvathingal J."/>
            <person name="Nadendla S."/>
            <person name="Lowell S."/>
            <person name="Myers T."/>
            <person name="Yan Y."/>
            <person name="Sichtig H."/>
        </authorList>
    </citation>
    <scope>NUCLEOTIDE SEQUENCE [LARGE SCALE GENOMIC DNA]</scope>
    <source>
        <strain evidence="6 7">FDAARGOS_890</strain>
    </source>
</reference>
<dbReference type="Proteomes" id="UP000595064">
    <property type="component" value="Chromosome"/>
</dbReference>
<keyword evidence="3" id="KW-0238">DNA-binding</keyword>
<evidence type="ECO:0000256" key="2">
    <source>
        <dbReference type="ARBA" id="ARBA00023015"/>
    </source>
</evidence>
<dbReference type="InterPro" id="IPR058163">
    <property type="entry name" value="LysR-type_TF_proteobact-type"/>
</dbReference>
<dbReference type="PRINTS" id="PR00039">
    <property type="entry name" value="HTHLYSR"/>
</dbReference>
<evidence type="ECO:0000256" key="3">
    <source>
        <dbReference type="ARBA" id="ARBA00023125"/>
    </source>
</evidence>
<evidence type="ECO:0000256" key="4">
    <source>
        <dbReference type="ARBA" id="ARBA00023163"/>
    </source>
</evidence>
<proteinExistence type="inferred from homology"/>
<dbReference type="InterPro" id="IPR000847">
    <property type="entry name" value="LysR_HTH_N"/>
</dbReference>
<dbReference type="Gene3D" id="1.10.10.10">
    <property type="entry name" value="Winged helix-like DNA-binding domain superfamily/Winged helix DNA-binding domain"/>
    <property type="match status" value="1"/>
</dbReference>
<dbReference type="SUPFAM" id="SSF46785">
    <property type="entry name" value="Winged helix' DNA-binding domain"/>
    <property type="match status" value="1"/>
</dbReference>
<dbReference type="AlphaFoldDB" id="A0A7T2YYN3"/>
<dbReference type="KEGG" id="dla:I6G47_14845"/>
<dbReference type="Gene3D" id="3.40.190.10">
    <property type="entry name" value="Periplasmic binding protein-like II"/>
    <property type="match status" value="2"/>
</dbReference>
<keyword evidence="7" id="KW-1185">Reference proteome</keyword>
<dbReference type="Pfam" id="PF00126">
    <property type="entry name" value="HTH_1"/>
    <property type="match status" value="1"/>
</dbReference>
<dbReference type="CDD" id="cd08432">
    <property type="entry name" value="PBP2_GcdR_TrpI_HvrB_AmpR_like"/>
    <property type="match status" value="1"/>
</dbReference>
<dbReference type="PROSITE" id="PS50931">
    <property type="entry name" value="HTH_LYSR"/>
    <property type="match status" value="1"/>
</dbReference>
<accession>A0A7T2YYN3</accession>
<sequence>MHGRIPPLNPLKVFEVVARTCNLTQAARELHISQSAVSKQLNVLQTYLGVELFRRERHGISLTLAGQRYGEAVAPAFEGIGRATDEIMRSGSDNTLRLQTYTTFAAKWLIPRLQDFNARHGDIAVVITNSVKDVDFDRDHVDLAIQMGHGAWQGVDTEFLFEDVIEPVCSPAFLHANAPEIAYPQALLRKRLLVSHYRKADWQTWARLCRYEDEIDGVETMRFSSSVLTWQAAADGLGIAIGQTALLADDINGGRLVAPFGLPVRTGASYYLVTPRLQRQSRKVQLFSDWLKEQI</sequence>
<gene>
    <name evidence="6" type="ORF">I6G47_14845</name>
</gene>
<dbReference type="PANTHER" id="PTHR30537:SF74">
    <property type="entry name" value="HTH-TYPE TRANSCRIPTIONAL REGULATOR TRPI"/>
    <property type="match status" value="1"/>
</dbReference>
<dbReference type="InterPro" id="IPR036390">
    <property type="entry name" value="WH_DNA-bd_sf"/>
</dbReference>
<evidence type="ECO:0000256" key="1">
    <source>
        <dbReference type="ARBA" id="ARBA00009437"/>
    </source>
</evidence>
<organism evidence="6 7">
    <name type="scientific">Delftia lacustris</name>
    <dbReference type="NCBI Taxonomy" id="558537"/>
    <lineage>
        <taxon>Bacteria</taxon>
        <taxon>Pseudomonadati</taxon>
        <taxon>Pseudomonadota</taxon>
        <taxon>Betaproteobacteria</taxon>
        <taxon>Burkholderiales</taxon>
        <taxon>Comamonadaceae</taxon>
        <taxon>Delftia</taxon>
    </lineage>
</organism>
<dbReference type="GO" id="GO:0003700">
    <property type="term" value="F:DNA-binding transcription factor activity"/>
    <property type="evidence" value="ECO:0007669"/>
    <property type="project" value="InterPro"/>
</dbReference>
<name>A0A7T2YYN3_9BURK</name>
<evidence type="ECO:0000313" key="7">
    <source>
        <dbReference type="Proteomes" id="UP000595064"/>
    </source>
</evidence>
<evidence type="ECO:0000313" key="6">
    <source>
        <dbReference type="EMBL" id="QPS84254.1"/>
    </source>
</evidence>
<protein>
    <submittedName>
        <fullName evidence="6">LysR family transcriptional regulator</fullName>
    </submittedName>
</protein>
<dbReference type="Pfam" id="PF03466">
    <property type="entry name" value="LysR_substrate"/>
    <property type="match status" value="1"/>
</dbReference>
<dbReference type="RefSeq" id="WP_016454283.1">
    <property type="nucleotide sequence ID" value="NZ_CP065748.1"/>
</dbReference>
<dbReference type="GO" id="GO:0043565">
    <property type="term" value="F:sequence-specific DNA binding"/>
    <property type="evidence" value="ECO:0007669"/>
    <property type="project" value="TreeGrafter"/>
</dbReference>
<dbReference type="InterPro" id="IPR036388">
    <property type="entry name" value="WH-like_DNA-bd_sf"/>
</dbReference>
<comment type="similarity">
    <text evidence="1">Belongs to the LysR transcriptional regulatory family.</text>
</comment>
<dbReference type="InterPro" id="IPR005119">
    <property type="entry name" value="LysR_subst-bd"/>
</dbReference>
<dbReference type="EMBL" id="CP065748">
    <property type="protein sequence ID" value="QPS84254.1"/>
    <property type="molecule type" value="Genomic_DNA"/>
</dbReference>